<name>A0ABS1V625_9PROT</name>
<dbReference type="Proteomes" id="UP000606490">
    <property type="component" value="Unassembled WGS sequence"/>
</dbReference>
<keyword evidence="3" id="KW-0804">Transcription</keyword>
<dbReference type="EMBL" id="JAEUXJ010000007">
    <property type="protein sequence ID" value="MBL6457139.1"/>
    <property type="molecule type" value="Genomic_DNA"/>
</dbReference>
<keyword evidence="2" id="KW-0238">DNA-binding</keyword>
<dbReference type="InterPro" id="IPR036390">
    <property type="entry name" value="WH_DNA-bd_sf"/>
</dbReference>
<comment type="caution">
    <text evidence="5">The sequence shown here is derived from an EMBL/GenBank/DDBJ whole genome shotgun (WGS) entry which is preliminary data.</text>
</comment>
<gene>
    <name evidence="5" type="ORF">JMJ55_17525</name>
</gene>
<dbReference type="CDD" id="cd00038">
    <property type="entry name" value="CAP_ED"/>
    <property type="match status" value="1"/>
</dbReference>
<dbReference type="InterPro" id="IPR014710">
    <property type="entry name" value="RmlC-like_jellyroll"/>
</dbReference>
<dbReference type="PANTHER" id="PTHR24567:SF74">
    <property type="entry name" value="HTH-TYPE TRANSCRIPTIONAL REGULATOR ARCR"/>
    <property type="match status" value="1"/>
</dbReference>
<evidence type="ECO:0000259" key="4">
    <source>
        <dbReference type="Pfam" id="PF13545"/>
    </source>
</evidence>
<keyword evidence="1" id="KW-0805">Transcription regulation</keyword>
<dbReference type="SUPFAM" id="SSF51206">
    <property type="entry name" value="cAMP-binding domain-like"/>
    <property type="match status" value="1"/>
</dbReference>
<dbReference type="InterPro" id="IPR050397">
    <property type="entry name" value="Env_Response_Regulators"/>
</dbReference>
<reference evidence="5 6" key="1">
    <citation type="submission" date="2021-01" db="EMBL/GenBank/DDBJ databases">
        <title>Belnapia mucosa sp. nov. and Belnapia arida sp. nov., isolated from the Tabernas Desert (Almeria, Spain).</title>
        <authorList>
            <person name="Molina-Menor E."/>
            <person name="Vidal-Verdu A."/>
            <person name="Calonge A."/>
            <person name="Satari L."/>
            <person name="Pereto Magraner J."/>
            <person name="Porcar Miralles M."/>
        </authorList>
    </citation>
    <scope>NUCLEOTIDE SEQUENCE [LARGE SCALE GENOMIC DNA]</scope>
    <source>
        <strain evidence="5 6">T6</strain>
    </source>
</reference>
<dbReference type="Gene3D" id="1.10.10.10">
    <property type="entry name" value="Winged helix-like DNA-binding domain superfamily/Winged helix DNA-binding domain"/>
    <property type="match status" value="1"/>
</dbReference>
<evidence type="ECO:0000256" key="2">
    <source>
        <dbReference type="ARBA" id="ARBA00023125"/>
    </source>
</evidence>
<dbReference type="Gene3D" id="2.60.120.10">
    <property type="entry name" value="Jelly Rolls"/>
    <property type="match status" value="1"/>
</dbReference>
<dbReference type="InterPro" id="IPR036388">
    <property type="entry name" value="WH-like_DNA-bd_sf"/>
</dbReference>
<evidence type="ECO:0000313" key="5">
    <source>
        <dbReference type="EMBL" id="MBL6457139.1"/>
    </source>
</evidence>
<evidence type="ECO:0000256" key="3">
    <source>
        <dbReference type="ARBA" id="ARBA00023163"/>
    </source>
</evidence>
<dbReference type="PANTHER" id="PTHR24567">
    <property type="entry name" value="CRP FAMILY TRANSCRIPTIONAL REGULATORY PROTEIN"/>
    <property type="match status" value="1"/>
</dbReference>
<accession>A0ABS1V625</accession>
<dbReference type="InterPro" id="IPR012318">
    <property type="entry name" value="HTH_CRP"/>
</dbReference>
<evidence type="ECO:0000313" key="6">
    <source>
        <dbReference type="Proteomes" id="UP000606490"/>
    </source>
</evidence>
<dbReference type="SUPFAM" id="SSF46785">
    <property type="entry name" value="Winged helix' DNA-binding domain"/>
    <property type="match status" value="1"/>
</dbReference>
<protein>
    <submittedName>
        <fullName evidence="5">Crp/Fnr family transcriptional regulator</fullName>
    </submittedName>
</protein>
<keyword evidence="6" id="KW-1185">Reference proteome</keyword>
<dbReference type="InterPro" id="IPR018490">
    <property type="entry name" value="cNMP-bd_dom_sf"/>
</dbReference>
<sequence length="243" mass="26843">MSHTAVPPRPRNRLLKAVPPEELEQLLPRLDLVELPMRAILQEPATPMPAVHFIESGYCSMVASFRNGDSAEVGVVGPEGMVGLPLLLDDELDDLEGMVQAPGTSFRMAAPAFREALVRLPGFARLLRRYALSHHGQVARTAACNGRHLLNQRLARWLLMAHDRCEDDTFPITHEFLAMMLGVRRAGVTVAASALQKAGLVRYARGRVTITDRPRLEAAACECYHVVRRAEERPFALDAPAAR</sequence>
<dbReference type="InterPro" id="IPR000595">
    <property type="entry name" value="cNMP-bd_dom"/>
</dbReference>
<feature type="domain" description="HTH crp-type" evidence="4">
    <location>
        <begin position="152"/>
        <end position="218"/>
    </location>
</feature>
<organism evidence="5 6">
    <name type="scientific">Belnapia mucosa</name>
    <dbReference type="NCBI Taxonomy" id="2804532"/>
    <lineage>
        <taxon>Bacteria</taxon>
        <taxon>Pseudomonadati</taxon>
        <taxon>Pseudomonadota</taxon>
        <taxon>Alphaproteobacteria</taxon>
        <taxon>Acetobacterales</taxon>
        <taxon>Roseomonadaceae</taxon>
        <taxon>Belnapia</taxon>
    </lineage>
</organism>
<evidence type="ECO:0000256" key="1">
    <source>
        <dbReference type="ARBA" id="ARBA00023015"/>
    </source>
</evidence>
<proteinExistence type="predicted"/>
<dbReference type="Pfam" id="PF13545">
    <property type="entry name" value="HTH_Crp_2"/>
    <property type="match status" value="1"/>
</dbReference>